<proteinExistence type="predicted"/>
<dbReference type="GeneID" id="110802030"/>
<reference evidence="1" key="1">
    <citation type="journal article" date="2021" name="Nat. Commun.">
        <title>Genomic analyses provide insights into spinach domestication and the genetic basis of agronomic traits.</title>
        <authorList>
            <person name="Cai X."/>
            <person name="Sun X."/>
            <person name="Xu C."/>
            <person name="Sun H."/>
            <person name="Wang X."/>
            <person name="Ge C."/>
            <person name="Zhang Z."/>
            <person name="Wang Q."/>
            <person name="Fei Z."/>
            <person name="Jiao C."/>
            <person name="Wang Q."/>
        </authorList>
    </citation>
    <scope>NUCLEOTIDE SEQUENCE [LARGE SCALE GENOMIC DNA]</scope>
    <source>
        <strain evidence="1">cv. Varoflay</strain>
    </source>
</reference>
<keyword evidence="1" id="KW-1185">Reference proteome</keyword>
<dbReference type="RefSeq" id="XP_021863166.1">
    <property type="nucleotide sequence ID" value="XM_022007474.1"/>
</dbReference>
<sequence>MEEDWKEGVKRGGCERLQNALYDCHRRMPAGPARNSGCRHLNRAFTDCLVAVICPSEIEAVRSLCSSGGTAMKRSQCQEARLSLSVCLSQHQDQDHP</sequence>
<dbReference type="KEGG" id="soe:110802030"/>
<dbReference type="Proteomes" id="UP000813463">
    <property type="component" value="Chromosome 4"/>
</dbReference>
<dbReference type="AlphaFoldDB" id="A0A9R0J8G2"/>
<accession>A0A9R0J8G2</accession>
<evidence type="ECO:0000313" key="1">
    <source>
        <dbReference type="Proteomes" id="UP000813463"/>
    </source>
</evidence>
<gene>
    <name evidence="2 3 4" type="primary">LOC110802030</name>
</gene>
<protein>
    <submittedName>
        <fullName evidence="2 3">Uncharacterized protein LOC110802030</fullName>
    </submittedName>
</protein>
<name>A0A9R0J8G2_SPIOL</name>
<organism evidence="1 4">
    <name type="scientific">Spinacia oleracea</name>
    <name type="common">Spinach</name>
    <dbReference type="NCBI Taxonomy" id="3562"/>
    <lineage>
        <taxon>Eukaryota</taxon>
        <taxon>Viridiplantae</taxon>
        <taxon>Streptophyta</taxon>
        <taxon>Embryophyta</taxon>
        <taxon>Tracheophyta</taxon>
        <taxon>Spermatophyta</taxon>
        <taxon>Magnoliopsida</taxon>
        <taxon>eudicotyledons</taxon>
        <taxon>Gunneridae</taxon>
        <taxon>Pentapetalae</taxon>
        <taxon>Caryophyllales</taxon>
        <taxon>Chenopodiaceae</taxon>
        <taxon>Chenopodioideae</taxon>
        <taxon>Anserineae</taxon>
        <taxon>Spinacia</taxon>
    </lineage>
</organism>
<dbReference type="RefSeq" id="XP_021863161.1">
    <property type="nucleotide sequence ID" value="XM_022007469.1"/>
</dbReference>
<evidence type="ECO:0000313" key="2">
    <source>
        <dbReference type="RefSeq" id="XP_021863151.1"/>
    </source>
</evidence>
<evidence type="ECO:0000313" key="3">
    <source>
        <dbReference type="RefSeq" id="XP_021863161.1"/>
    </source>
</evidence>
<dbReference type="RefSeq" id="XP_021863151.1">
    <property type="nucleotide sequence ID" value="XM_022007459.1"/>
</dbReference>
<reference evidence="2 3" key="2">
    <citation type="submission" date="2025-04" db="UniProtKB">
        <authorList>
            <consortium name="RefSeq"/>
        </authorList>
    </citation>
    <scope>IDENTIFICATION</scope>
</reference>
<evidence type="ECO:0000313" key="4">
    <source>
        <dbReference type="RefSeq" id="XP_021863166.1"/>
    </source>
</evidence>